<dbReference type="AlphaFoldDB" id="A0A9Q5HWG1"/>
<feature type="domain" description="CHAT" evidence="1">
    <location>
        <begin position="2"/>
        <end position="205"/>
    </location>
</feature>
<keyword evidence="3" id="KW-1185">Reference proteome</keyword>
<sequence>MKYLLDDYISSYTPTLTSLINARSGMRNGGDERMLFVADMKLPSAKKERDAINSVRRFERLLGKRATPKAVLGLLQEANWVHFVCHGRLDDEPFNSSLKLSGGGLTLLDIARANLPNAEFAFLSACHSAEQGPNFALDEALHLAAGMQFCGFRSVVGTMWKLVERDGPFLAGNVYRYLMRDLDEGEVRFKRAAAAVQQAALILREWGDEDPDTGKVMTERWVNLVHIGA</sequence>
<evidence type="ECO:0000313" key="2">
    <source>
        <dbReference type="EMBL" id="OCB87280.1"/>
    </source>
</evidence>
<protein>
    <submittedName>
        <fullName evidence="2">TPR-like protein</fullName>
    </submittedName>
</protein>
<reference evidence="2" key="1">
    <citation type="submission" date="2016-06" db="EMBL/GenBank/DDBJ databases">
        <title>Draft Genome sequence of the fungus Inonotus baumii.</title>
        <authorList>
            <person name="Zhu H."/>
            <person name="Lin W."/>
        </authorList>
    </citation>
    <scope>NUCLEOTIDE SEQUENCE</scope>
    <source>
        <strain evidence="2">821</strain>
    </source>
</reference>
<gene>
    <name evidence="2" type="ORF">A7U60_g5608</name>
</gene>
<dbReference type="Pfam" id="PF12770">
    <property type="entry name" value="CHAT"/>
    <property type="match status" value="1"/>
</dbReference>
<evidence type="ECO:0000259" key="1">
    <source>
        <dbReference type="Pfam" id="PF12770"/>
    </source>
</evidence>
<dbReference type="Proteomes" id="UP000757232">
    <property type="component" value="Unassembled WGS sequence"/>
</dbReference>
<accession>A0A9Q5HWG1</accession>
<dbReference type="EMBL" id="LNZH02000193">
    <property type="protein sequence ID" value="OCB87280.1"/>
    <property type="molecule type" value="Genomic_DNA"/>
</dbReference>
<proteinExistence type="predicted"/>
<dbReference type="OrthoDB" id="9991317at2759"/>
<comment type="caution">
    <text evidence="2">The sequence shown here is derived from an EMBL/GenBank/DDBJ whole genome shotgun (WGS) entry which is preliminary data.</text>
</comment>
<organism evidence="2 3">
    <name type="scientific">Sanghuangporus baumii</name>
    <name type="common">Phellinus baumii</name>
    <dbReference type="NCBI Taxonomy" id="108892"/>
    <lineage>
        <taxon>Eukaryota</taxon>
        <taxon>Fungi</taxon>
        <taxon>Dikarya</taxon>
        <taxon>Basidiomycota</taxon>
        <taxon>Agaricomycotina</taxon>
        <taxon>Agaricomycetes</taxon>
        <taxon>Hymenochaetales</taxon>
        <taxon>Hymenochaetaceae</taxon>
        <taxon>Sanghuangporus</taxon>
    </lineage>
</organism>
<dbReference type="InterPro" id="IPR024983">
    <property type="entry name" value="CHAT_dom"/>
</dbReference>
<name>A0A9Q5HWG1_SANBA</name>
<evidence type="ECO:0000313" key="3">
    <source>
        <dbReference type="Proteomes" id="UP000757232"/>
    </source>
</evidence>